<comment type="similarity">
    <text evidence="1">Belongs to the UPF0111 family.</text>
</comment>
<dbReference type="AlphaFoldDB" id="F0TA12"/>
<feature type="coiled-coil region" evidence="2">
    <location>
        <begin position="37"/>
        <end position="64"/>
    </location>
</feature>
<dbReference type="STRING" id="877455.Metbo_0584"/>
<reference evidence="3 4" key="2">
    <citation type="journal article" date="2014" name="Int. J. Syst. Evol. Microbiol.">
        <title>Methanobacterium paludis sp. nov. and a novel strain of Methanobacterium lacus isolated from northern peatlands.</title>
        <authorList>
            <person name="Cadillo-Quiroz H."/>
            <person name="Brauer S.L."/>
            <person name="Goodson N."/>
            <person name="Yavitt J.B."/>
            <person name="Zinder S.H."/>
        </authorList>
    </citation>
    <scope>NUCLEOTIDE SEQUENCE [LARGE SCALE GENOMIC DNA]</scope>
    <source>
        <strain evidence="3 4">AL-21</strain>
    </source>
</reference>
<dbReference type="Pfam" id="PF01865">
    <property type="entry name" value="PhoU_div"/>
    <property type="match status" value="1"/>
</dbReference>
<evidence type="ECO:0000313" key="3">
    <source>
        <dbReference type="EMBL" id="ADZ08835.1"/>
    </source>
</evidence>
<dbReference type="NCBIfam" id="TIGR00153">
    <property type="entry name" value="TIGR00153 family protein"/>
    <property type="match status" value="1"/>
</dbReference>
<evidence type="ECO:0000313" key="4">
    <source>
        <dbReference type="Proteomes" id="UP000007490"/>
    </source>
</evidence>
<organism evidence="3 4">
    <name type="scientific">Methanobacterium lacus (strain AL-21)</name>
    <dbReference type="NCBI Taxonomy" id="877455"/>
    <lineage>
        <taxon>Archaea</taxon>
        <taxon>Methanobacteriati</taxon>
        <taxon>Methanobacteriota</taxon>
        <taxon>Methanomada group</taxon>
        <taxon>Methanobacteria</taxon>
        <taxon>Methanobacteriales</taxon>
        <taxon>Methanobacteriaceae</taxon>
        <taxon>Methanobacterium</taxon>
    </lineage>
</organism>
<dbReference type="EMBL" id="CP002551">
    <property type="protein sequence ID" value="ADZ08835.1"/>
    <property type="molecule type" value="Genomic_DNA"/>
</dbReference>
<dbReference type="Gene3D" id="1.20.58.220">
    <property type="entry name" value="Phosphate transport system protein phou homolog 2, domain 2"/>
    <property type="match status" value="1"/>
</dbReference>
<dbReference type="HOGENOM" id="CLU_104916_1_1_2"/>
<dbReference type="RefSeq" id="WP_013644186.1">
    <property type="nucleotide sequence ID" value="NC_015216.1"/>
</dbReference>
<dbReference type="OrthoDB" id="68479at2157"/>
<gene>
    <name evidence="3" type="ordered locus">Metbo_0584</name>
</gene>
<reference evidence="4" key="1">
    <citation type="submission" date="2011-02" db="EMBL/GenBank/DDBJ databases">
        <title>Complete sequence of Methanobacterium sp. AL-21.</title>
        <authorList>
            <consortium name="US DOE Joint Genome Institute"/>
            <person name="Lucas S."/>
            <person name="Copeland A."/>
            <person name="Lapidus A."/>
            <person name="Cheng J.-F."/>
            <person name="Goodwin L."/>
            <person name="Pitluck S."/>
            <person name="Chertkov O."/>
            <person name="Detter J.C."/>
            <person name="Han C."/>
            <person name="Tapia R."/>
            <person name="Land M."/>
            <person name="Hauser L."/>
            <person name="Kyrpides N."/>
            <person name="Ivanova N."/>
            <person name="Mikhailova N."/>
            <person name="Pagani I."/>
            <person name="Cadillo-Quiroz H."/>
            <person name="Imachi H."/>
            <person name="Zinder S."/>
            <person name="Liu W."/>
            <person name="Woyke T."/>
        </authorList>
    </citation>
    <scope>NUCLEOTIDE SEQUENCE [LARGE SCALE GENOMIC DNA]</scope>
    <source>
        <strain evidence="4">AL-21</strain>
    </source>
</reference>
<dbReference type="KEGG" id="mel:Metbo_0584"/>
<sequence length="218" mass="25283">MKNLFKRESKVEEYSKDHVETVYRCVNQLNVLMKHFYENDFESIEKTAQEIADLEHEADIIRRKMEIEFFNGAFLPFDREDRIILAEEVDSVADMTEETGFGICLSKINFPTIYKTDFMELTESVQNTVSALKKCIELLSEDLGQALDTAHEVESLEDVVDKIERKILRRLYEDYKKGEIDILTHIELKSTVLRIGNIADRAENASDRVPIIVAKRKG</sequence>
<dbReference type="PANTHER" id="PTHR36536">
    <property type="entry name" value="UPF0111 PROTEIN HI_1603"/>
    <property type="match status" value="1"/>
</dbReference>
<proteinExistence type="inferred from homology"/>
<evidence type="ECO:0000256" key="1">
    <source>
        <dbReference type="ARBA" id="ARBA00008591"/>
    </source>
</evidence>
<dbReference type="InterPro" id="IPR018445">
    <property type="entry name" value="Put_Phosphate_transp_reg"/>
</dbReference>
<dbReference type="GeneID" id="10277029"/>
<dbReference type="eggNOG" id="arCOG02640">
    <property type="taxonomic scope" value="Archaea"/>
</dbReference>
<dbReference type="SUPFAM" id="SSF109755">
    <property type="entry name" value="PhoU-like"/>
    <property type="match status" value="1"/>
</dbReference>
<dbReference type="PANTHER" id="PTHR36536:SF3">
    <property type="entry name" value="UPF0111 PROTEIN HI_1603"/>
    <property type="match status" value="1"/>
</dbReference>
<name>F0TA12_METLA</name>
<evidence type="ECO:0008006" key="5">
    <source>
        <dbReference type="Google" id="ProtNLM"/>
    </source>
</evidence>
<dbReference type="InterPro" id="IPR038078">
    <property type="entry name" value="PhoU-like_sf"/>
</dbReference>
<keyword evidence="2" id="KW-0175">Coiled coil</keyword>
<dbReference type="Proteomes" id="UP000007490">
    <property type="component" value="Chromosome"/>
</dbReference>
<keyword evidence="4" id="KW-1185">Reference proteome</keyword>
<accession>F0TA12</accession>
<evidence type="ECO:0000256" key="2">
    <source>
        <dbReference type="SAM" id="Coils"/>
    </source>
</evidence>
<dbReference type="InterPro" id="IPR002727">
    <property type="entry name" value="DUF47"/>
</dbReference>
<protein>
    <recommendedName>
        <fullName evidence="5">Phosphate transport regulator</fullName>
    </recommendedName>
</protein>